<comment type="subcellular location">
    <subcellularLocation>
        <location evidence="1">Secreted</location>
    </subcellularLocation>
</comment>
<evidence type="ECO:0000256" key="2">
    <source>
        <dbReference type="ARBA" id="ARBA00009127"/>
    </source>
</evidence>
<comment type="similarity">
    <text evidence="2">Belongs to the major royal jelly protein family.</text>
</comment>
<dbReference type="GO" id="GO:0005576">
    <property type="term" value="C:extracellular region"/>
    <property type="evidence" value="ECO:0007669"/>
    <property type="project" value="UniProtKB-SubCell"/>
</dbReference>
<dbReference type="PRINTS" id="PR01366">
    <property type="entry name" value="ROYALJELLY"/>
</dbReference>
<dbReference type="EMBL" id="CADEPI010000159">
    <property type="protein sequence ID" value="CAB3378149.1"/>
    <property type="molecule type" value="Genomic_DNA"/>
</dbReference>
<name>A0A8S1DCG6_9INSE</name>
<sequence length="325" mass="36591">MRLLLALCLLAVAPCAFAELQEIFKWKQVDFNFANDSVRQEALKSGAYDPKNALPLGIAYYEGRVFISLPKWKPGTSATLVTVPYDAAKATEQGATSPLLNPYPNWSWHQRPEGDCDGLTSVFRMQVDQCGRLWVLDSGLENVATGGKQVCPSQLLIFDLKSDTLLRRYRIPKTSLKDNSFLAALTLDVAGDQCGSEQDDSFAYFADIYGNGLIVYSFKDDRSYRVDHPYFMPDPLACKFNAGGIDFRWVDGVFGLALSPLVPSDPTNRTLYFHPMSSFNEFSVPTYILRNETAASQEDNDEFKVPTNLYLEEFSRFLFSLDYLF</sequence>
<feature type="signal peptide" evidence="4">
    <location>
        <begin position="1"/>
        <end position="18"/>
    </location>
</feature>
<evidence type="ECO:0000313" key="6">
    <source>
        <dbReference type="Proteomes" id="UP000494165"/>
    </source>
</evidence>
<evidence type="ECO:0000313" key="5">
    <source>
        <dbReference type="EMBL" id="CAB3378149.1"/>
    </source>
</evidence>
<dbReference type="Proteomes" id="UP000494165">
    <property type="component" value="Unassembled WGS sequence"/>
</dbReference>
<dbReference type="AlphaFoldDB" id="A0A8S1DCG6"/>
<evidence type="ECO:0008006" key="7">
    <source>
        <dbReference type="Google" id="ProtNLM"/>
    </source>
</evidence>
<dbReference type="Pfam" id="PF03022">
    <property type="entry name" value="MRJP"/>
    <property type="match status" value="1"/>
</dbReference>
<accession>A0A8S1DCG6</accession>
<keyword evidence="3" id="KW-0964">Secreted</keyword>
<organism evidence="5 6">
    <name type="scientific">Cloeon dipterum</name>
    <dbReference type="NCBI Taxonomy" id="197152"/>
    <lineage>
        <taxon>Eukaryota</taxon>
        <taxon>Metazoa</taxon>
        <taxon>Ecdysozoa</taxon>
        <taxon>Arthropoda</taxon>
        <taxon>Hexapoda</taxon>
        <taxon>Insecta</taxon>
        <taxon>Pterygota</taxon>
        <taxon>Palaeoptera</taxon>
        <taxon>Ephemeroptera</taxon>
        <taxon>Pisciforma</taxon>
        <taxon>Baetidae</taxon>
        <taxon>Cloeon</taxon>
    </lineage>
</organism>
<evidence type="ECO:0000256" key="3">
    <source>
        <dbReference type="ARBA" id="ARBA00022525"/>
    </source>
</evidence>
<protein>
    <recommendedName>
        <fullName evidence="7">Protein yellow</fullName>
    </recommendedName>
</protein>
<dbReference type="InterPro" id="IPR017996">
    <property type="entry name" value="MRJP/yellow-related"/>
</dbReference>
<keyword evidence="6" id="KW-1185">Reference proteome</keyword>
<keyword evidence="4" id="KW-0732">Signal</keyword>
<evidence type="ECO:0000256" key="4">
    <source>
        <dbReference type="SAM" id="SignalP"/>
    </source>
</evidence>
<dbReference type="Gene3D" id="2.120.10.30">
    <property type="entry name" value="TolB, C-terminal domain"/>
    <property type="match status" value="1"/>
</dbReference>
<evidence type="ECO:0000256" key="1">
    <source>
        <dbReference type="ARBA" id="ARBA00004613"/>
    </source>
</evidence>
<gene>
    <name evidence="5" type="ORF">CLODIP_2_CD10123</name>
</gene>
<comment type="caution">
    <text evidence="5">The sequence shown here is derived from an EMBL/GenBank/DDBJ whole genome shotgun (WGS) entry which is preliminary data.</text>
</comment>
<dbReference type="PANTHER" id="PTHR10009">
    <property type="entry name" value="PROTEIN YELLOW-RELATED"/>
    <property type="match status" value="1"/>
</dbReference>
<dbReference type="InterPro" id="IPR011042">
    <property type="entry name" value="6-blade_b-propeller_TolB-like"/>
</dbReference>
<proteinExistence type="inferred from homology"/>
<reference evidence="5 6" key="1">
    <citation type="submission" date="2020-04" db="EMBL/GenBank/DDBJ databases">
        <authorList>
            <person name="Alioto T."/>
            <person name="Alioto T."/>
            <person name="Gomez Garrido J."/>
        </authorList>
    </citation>
    <scope>NUCLEOTIDE SEQUENCE [LARGE SCALE GENOMIC DNA]</scope>
</reference>
<dbReference type="PANTHER" id="PTHR10009:SF18">
    <property type="entry name" value="PROTEIN YELLOW-LIKE PROTEIN"/>
    <property type="match status" value="1"/>
</dbReference>
<dbReference type="OrthoDB" id="7776143at2759"/>
<feature type="chain" id="PRO_5035941051" description="Protein yellow" evidence="4">
    <location>
        <begin position="19"/>
        <end position="325"/>
    </location>
</feature>